<reference evidence="2" key="1">
    <citation type="journal article" date="2019" name="Int. J. Syst. Evol. Microbiol.">
        <title>The Global Catalogue of Microorganisms (GCM) 10K type strain sequencing project: providing services to taxonomists for standard genome sequencing and annotation.</title>
        <authorList>
            <consortium name="The Broad Institute Genomics Platform"/>
            <consortium name="The Broad Institute Genome Sequencing Center for Infectious Disease"/>
            <person name="Wu L."/>
            <person name="Ma J."/>
        </authorList>
    </citation>
    <scope>NUCLEOTIDE SEQUENCE [LARGE SCALE GENOMIC DNA]</scope>
    <source>
        <strain evidence="2">CGMCC 4.1621</strain>
    </source>
</reference>
<organism evidence="1 2">
    <name type="scientific">Halobacillus seohaensis</name>
    <dbReference type="NCBI Taxonomy" id="447421"/>
    <lineage>
        <taxon>Bacteria</taxon>
        <taxon>Bacillati</taxon>
        <taxon>Bacillota</taxon>
        <taxon>Bacilli</taxon>
        <taxon>Bacillales</taxon>
        <taxon>Bacillaceae</taxon>
        <taxon>Halobacillus</taxon>
    </lineage>
</organism>
<dbReference type="PROSITE" id="PS51257">
    <property type="entry name" value="PROKAR_LIPOPROTEIN"/>
    <property type="match status" value="1"/>
</dbReference>
<evidence type="ECO:0000313" key="2">
    <source>
        <dbReference type="Proteomes" id="UP001596410"/>
    </source>
</evidence>
<dbReference type="NCBIfam" id="NF045728">
    <property type="entry name" value="glycosyl_F510_1955"/>
    <property type="match status" value="1"/>
</dbReference>
<sequence length="313" mass="34697">MKKAYIPLLVSLVFVVGCSSEDSQPETSQEDSQEEEKFWESGSKIEEEISHVHGLGYFDSNTIAFASHTGLKLYQDEEWLETEGHRHDYMGFNAVDSGFYTSGHPNLQSDYPNPLGLQKLGEDGEELESLAVEGESDFHVMGVGYQNNAIYLLNEQENSLMDQGYYKSLDDGETWEAFQGDNIKGSPFQIAVHPTEDEVVAIATDSGVYLSEDAGESFSVISDSGQGSGLFFTEEELQYGLYDGKQAFYSFDLENRETQSINIPSLAGDAIMYTARQPKKGKEMVIYTAQGNSFISQNSGESWSQILEEGAAK</sequence>
<dbReference type="Proteomes" id="UP001596410">
    <property type="component" value="Unassembled WGS sequence"/>
</dbReference>
<comment type="caution">
    <text evidence="1">The sequence shown here is derived from an EMBL/GenBank/DDBJ whole genome shotgun (WGS) entry which is preliminary data.</text>
</comment>
<dbReference type="EMBL" id="JBHSZV010000017">
    <property type="protein sequence ID" value="MFC7061732.1"/>
    <property type="molecule type" value="Genomic_DNA"/>
</dbReference>
<keyword evidence="2" id="KW-1185">Reference proteome</keyword>
<name>A0ABW2EKK9_9BACI</name>
<dbReference type="RefSeq" id="WP_204710894.1">
    <property type="nucleotide sequence ID" value="NZ_JBHSZV010000017.1"/>
</dbReference>
<gene>
    <name evidence="1" type="ORF">ACFQIC_07660</name>
</gene>
<protein>
    <submittedName>
        <fullName evidence="1">F510_1955 family glycosylhydrolase</fullName>
    </submittedName>
</protein>
<evidence type="ECO:0000313" key="1">
    <source>
        <dbReference type="EMBL" id="MFC7061732.1"/>
    </source>
</evidence>
<dbReference type="Gene3D" id="2.130.10.10">
    <property type="entry name" value="YVTN repeat-like/Quinoprotein amine dehydrogenase"/>
    <property type="match status" value="1"/>
</dbReference>
<dbReference type="InterPro" id="IPR015943">
    <property type="entry name" value="WD40/YVTN_repeat-like_dom_sf"/>
</dbReference>
<dbReference type="SUPFAM" id="SSF110296">
    <property type="entry name" value="Oligoxyloglucan reducing end-specific cellobiohydrolase"/>
    <property type="match status" value="1"/>
</dbReference>
<dbReference type="InterPro" id="IPR054817">
    <property type="entry name" value="Glycosyl_F510_1955-like"/>
</dbReference>
<accession>A0ABW2EKK9</accession>
<proteinExistence type="predicted"/>